<dbReference type="GeneID" id="14012792"/>
<organism evidence="1 2">
    <name type="scientific">Klebsiella phage vB_KleM_RaK2</name>
    <dbReference type="NCBI Taxonomy" id="1147094"/>
    <lineage>
        <taxon>Viruses</taxon>
        <taxon>Duplodnaviria</taxon>
        <taxon>Heunggongvirae</taxon>
        <taxon>Uroviricota</taxon>
        <taxon>Caudoviricetes</taxon>
        <taxon>Alcyoneusvirus</taxon>
        <taxon>Alcyoneusvirus RaK2</taxon>
    </lineage>
</organism>
<accession>H6X411</accession>
<reference evidence="1 2" key="1">
    <citation type="journal article" date="2012" name="J. Virol.">
        <title>Genome of Klebsiella sp.-Infecting Bacteriophage vB_KleM_RaK2.</title>
        <authorList>
            <person name="Simoliunas E."/>
            <person name="Kaliniene L."/>
            <person name="Truncaite L."/>
            <person name="Klausa V."/>
            <person name="Zajanckauskaite A."/>
            <person name="Meskys R."/>
        </authorList>
    </citation>
    <scope>NUCLEOTIDE SEQUENCE [LARGE SCALE GENOMIC DNA]</scope>
</reference>
<dbReference type="OrthoDB" id="32558at10239"/>
<protein>
    <submittedName>
        <fullName evidence="1">Uncharacterized protein</fullName>
    </submittedName>
</protein>
<dbReference type="KEGG" id="vg:14012792"/>
<sequence>MAGIEKVCEYSGEYPGGLMYGYKRNHIQVIPKYRKEFRGKKATLHVFKNGLKEVYKCGARSDAELKCINPNPSEENWDNHEYYRMGKRTPWGKPEVYGVFFENIKEYKNALKQYHQRLLMEYAYILEVPEVQGEVNGLYSNYSTDLTSVKRRMRRLVGRKNLTIIYHDCTMYEFYESLGY</sequence>
<dbReference type="RefSeq" id="YP_007007359.1">
    <property type="nucleotide sequence ID" value="NC_019526.1"/>
</dbReference>
<evidence type="ECO:0000313" key="2">
    <source>
        <dbReference type="Proteomes" id="UP000007524"/>
    </source>
</evidence>
<dbReference type="Proteomes" id="UP000007524">
    <property type="component" value="Segment"/>
</dbReference>
<dbReference type="EMBL" id="JQ513383">
    <property type="protein sequence ID" value="AFA44477.1"/>
    <property type="molecule type" value="Genomic_DNA"/>
</dbReference>
<name>H6X411_9CAUD</name>
<proteinExistence type="predicted"/>
<keyword evidence="2" id="KW-1185">Reference proteome</keyword>
<evidence type="ECO:0000313" key="1">
    <source>
        <dbReference type="EMBL" id="AFA44477.1"/>
    </source>
</evidence>
<gene>
    <name evidence="1" type="ORF">RaK2_00204</name>
</gene>